<dbReference type="InterPro" id="IPR055592">
    <property type="entry name" value="DUF7168"/>
</dbReference>
<proteinExistence type="predicted"/>
<reference evidence="2" key="2">
    <citation type="submission" date="2023-01" db="EMBL/GenBank/DDBJ databases">
        <authorList>
            <person name="Sun Q."/>
            <person name="Evtushenko L."/>
        </authorList>
    </citation>
    <scope>NUCLEOTIDE SEQUENCE</scope>
    <source>
        <strain evidence="2">VKM B-2484</strain>
    </source>
</reference>
<organism evidence="2 3">
    <name type="scientific">Ancylobacter dichloromethanicus</name>
    <dbReference type="NCBI Taxonomy" id="518825"/>
    <lineage>
        <taxon>Bacteria</taxon>
        <taxon>Pseudomonadati</taxon>
        <taxon>Pseudomonadota</taxon>
        <taxon>Alphaproteobacteria</taxon>
        <taxon>Hyphomicrobiales</taxon>
        <taxon>Xanthobacteraceae</taxon>
        <taxon>Ancylobacter</taxon>
    </lineage>
</organism>
<evidence type="ECO:0000313" key="2">
    <source>
        <dbReference type="EMBL" id="GLK74707.1"/>
    </source>
</evidence>
<sequence>MTRDLSKLRQRLAALRSKTTANGCTEAEALAAAEKAAELLASTGMTDVELDLGLMEGLEVAIGTRRRPIDSVWISVAVFAECHGYLEKNGNRWSWVYFGDPANILVAEYVHEVVRRAARTAAREFRDSDVYRRRRTARTKAQALRALEEGFAAGIAPKIMAGLWKRKGVAGHAPAVRQALVQSIRAPIKEEMGRRGMSFKPSRALAPAAGKFRDAARWDGFAAGRAVDIDAPLAGRGVAGLLTSGDRS</sequence>
<comment type="caution">
    <text evidence="2">The sequence shown here is derived from an EMBL/GenBank/DDBJ whole genome shotgun (WGS) entry which is preliminary data.</text>
</comment>
<keyword evidence="3" id="KW-1185">Reference proteome</keyword>
<evidence type="ECO:0000259" key="1">
    <source>
        <dbReference type="Pfam" id="PF23771"/>
    </source>
</evidence>
<evidence type="ECO:0000313" key="3">
    <source>
        <dbReference type="Proteomes" id="UP001143370"/>
    </source>
</evidence>
<dbReference type="Pfam" id="PF23771">
    <property type="entry name" value="DUF7168"/>
    <property type="match status" value="1"/>
</dbReference>
<protein>
    <recommendedName>
        <fullName evidence="1">DUF7168 domain-containing protein</fullName>
    </recommendedName>
</protein>
<name>A0A9W6JCW8_9HYPH</name>
<reference evidence="2" key="1">
    <citation type="journal article" date="2014" name="Int. J. Syst. Evol. Microbiol.">
        <title>Complete genome sequence of Corynebacterium casei LMG S-19264T (=DSM 44701T), isolated from a smear-ripened cheese.</title>
        <authorList>
            <consortium name="US DOE Joint Genome Institute (JGI-PGF)"/>
            <person name="Walter F."/>
            <person name="Albersmeier A."/>
            <person name="Kalinowski J."/>
            <person name="Ruckert C."/>
        </authorList>
    </citation>
    <scope>NUCLEOTIDE SEQUENCE</scope>
    <source>
        <strain evidence="2">VKM B-2484</strain>
    </source>
</reference>
<feature type="domain" description="DUF7168" evidence="1">
    <location>
        <begin position="63"/>
        <end position="161"/>
    </location>
</feature>
<dbReference type="Proteomes" id="UP001143370">
    <property type="component" value="Unassembled WGS sequence"/>
</dbReference>
<gene>
    <name evidence="2" type="ORF">GCM10017643_48260</name>
</gene>
<dbReference type="AlphaFoldDB" id="A0A9W6JCW8"/>
<dbReference type="EMBL" id="BSFJ01000059">
    <property type="protein sequence ID" value="GLK74707.1"/>
    <property type="molecule type" value="Genomic_DNA"/>
</dbReference>
<accession>A0A9W6JCW8</accession>
<dbReference type="RefSeq" id="WP_213376032.1">
    <property type="nucleotide sequence ID" value="NZ_BSFJ01000059.1"/>
</dbReference>